<dbReference type="SUPFAM" id="SSF48452">
    <property type="entry name" value="TPR-like"/>
    <property type="match status" value="2"/>
</dbReference>
<dbReference type="Proteomes" id="UP000321638">
    <property type="component" value="Unassembled WGS sequence"/>
</dbReference>
<accession>A0A5C8PR93</accession>
<keyword evidence="1" id="KW-1133">Transmembrane helix</keyword>
<sequence length="649" mass="71441">MPQTGSGGRWLDAVAWLRDSPLALWAGRLWRPVGWAASVAWRPLRRGTAIAWSALASTIAALPDRIDQLRKLVAGLALVGGIVVGTWIIVDLSSNEPLTFDDIYVHGTLVGQVPKGDYLAQRMGAYFDQVTASIAQFREIDTSASKPDAELPKLEIPGAQVSVQAVVQIVRRFLGFRERRIGGDVFVSEHPLEPQPPNASLVDAPACPDGGRAVYVVIRLSVNRADLAEPVEVRVCRDKAPDGKIDSSALDAHTFEALLQRAALRAYERVNPCGSATYYFANWYRRFLDGRLVDADSRRASQMVSTCLAAGGADVAAYSYVMIGRIRQFFYQQPEEAIGYFESAENVHRKAHAPWRRYLHDHDWWWIRFPNDFYAHWGAALMDAQEPTKALEKYVLQVKYNPGSVLGYIGVGNALAEMARRTTPPDGGLLKAAREVYCYAALENRFDTEVRHAMADFLEKNQTSVEGCPDKSGREDRSDARKYALVQRQKTVDLMPTEPRYGLALGRSLRAGGKHLDALAAFNQVLTFSGQEAWDAYAELATTYAALDQEANVTATYRRAYGALSRAAAQRPFDAEVRYHAALALLRLGEFGKAERYAAEASILDPSLGDAQLALACARKHLRAGKKASLDEPLQACVADPGPAAAKMP</sequence>
<dbReference type="RefSeq" id="WP_147846474.1">
    <property type="nucleotide sequence ID" value="NZ_VDUZ01000007.1"/>
</dbReference>
<organism evidence="2 3">
    <name type="scientific">Vineibacter terrae</name>
    <dbReference type="NCBI Taxonomy" id="2586908"/>
    <lineage>
        <taxon>Bacteria</taxon>
        <taxon>Pseudomonadati</taxon>
        <taxon>Pseudomonadota</taxon>
        <taxon>Alphaproteobacteria</taxon>
        <taxon>Hyphomicrobiales</taxon>
        <taxon>Vineibacter</taxon>
    </lineage>
</organism>
<proteinExistence type="predicted"/>
<evidence type="ECO:0000313" key="3">
    <source>
        <dbReference type="Proteomes" id="UP000321638"/>
    </source>
</evidence>
<protein>
    <submittedName>
        <fullName evidence="2">Uncharacterized protein</fullName>
    </submittedName>
</protein>
<dbReference type="AlphaFoldDB" id="A0A5C8PR93"/>
<gene>
    <name evidence="2" type="ORF">FHP25_08385</name>
</gene>
<dbReference type="EMBL" id="VDUZ01000007">
    <property type="protein sequence ID" value="TXL78206.1"/>
    <property type="molecule type" value="Genomic_DNA"/>
</dbReference>
<evidence type="ECO:0000313" key="2">
    <source>
        <dbReference type="EMBL" id="TXL78206.1"/>
    </source>
</evidence>
<keyword evidence="3" id="KW-1185">Reference proteome</keyword>
<keyword evidence="1" id="KW-0812">Transmembrane</keyword>
<dbReference type="InterPro" id="IPR011990">
    <property type="entry name" value="TPR-like_helical_dom_sf"/>
</dbReference>
<dbReference type="Gene3D" id="1.25.40.10">
    <property type="entry name" value="Tetratricopeptide repeat domain"/>
    <property type="match status" value="2"/>
</dbReference>
<feature type="transmembrane region" description="Helical" evidence="1">
    <location>
        <begin position="72"/>
        <end position="90"/>
    </location>
</feature>
<evidence type="ECO:0000256" key="1">
    <source>
        <dbReference type="SAM" id="Phobius"/>
    </source>
</evidence>
<keyword evidence="1" id="KW-0472">Membrane</keyword>
<name>A0A5C8PR93_9HYPH</name>
<comment type="caution">
    <text evidence="2">The sequence shown here is derived from an EMBL/GenBank/DDBJ whole genome shotgun (WGS) entry which is preliminary data.</text>
</comment>
<reference evidence="2 3" key="1">
    <citation type="submission" date="2019-06" db="EMBL/GenBank/DDBJ databases">
        <title>New taxonomy in bacterial strain CC-CFT640, isolated from vineyard.</title>
        <authorList>
            <person name="Lin S.-Y."/>
            <person name="Tsai C.-F."/>
            <person name="Young C.-C."/>
        </authorList>
    </citation>
    <scope>NUCLEOTIDE SEQUENCE [LARGE SCALE GENOMIC DNA]</scope>
    <source>
        <strain evidence="2 3">CC-CFT640</strain>
    </source>
</reference>